<gene>
    <name evidence="2" type="ORF">RVH43_14220</name>
</gene>
<name>A0AAE4I7V4_PHOVU</name>
<proteinExistence type="predicted"/>
<evidence type="ECO:0008006" key="4">
    <source>
        <dbReference type="Google" id="ProtNLM"/>
    </source>
</evidence>
<dbReference type="EMBL" id="JAWDET010000006">
    <property type="protein sequence ID" value="MDU0241750.1"/>
    <property type="molecule type" value="Genomic_DNA"/>
</dbReference>
<feature type="region of interest" description="Disordered" evidence="1">
    <location>
        <begin position="286"/>
        <end position="342"/>
    </location>
</feature>
<evidence type="ECO:0000313" key="3">
    <source>
        <dbReference type="Proteomes" id="UP001181239"/>
    </source>
</evidence>
<accession>A0AAE4I7V4</accession>
<organism evidence="2 3">
    <name type="scientific">Phocaeicola vulgatus</name>
    <name type="common">Bacteroides vulgatus</name>
    <dbReference type="NCBI Taxonomy" id="821"/>
    <lineage>
        <taxon>Bacteria</taxon>
        <taxon>Pseudomonadati</taxon>
        <taxon>Bacteroidota</taxon>
        <taxon>Bacteroidia</taxon>
        <taxon>Bacteroidales</taxon>
        <taxon>Bacteroidaceae</taxon>
        <taxon>Phocaeicola</taxon>
    </lineage>
</organism>
<dbReference type="InterPro" id="IPR029057">
    <property type="entry name" value="PRTase-like"/>
</dbReference>
<evidence type="ECO:0000313" key="2">
    <source>
        <dbReference type="EMBL" id="MDU0241750.1"/>
    </source>
</evidence>
<dbReference type="RefSeq" id="WP_147327209.1">
    <property type="nucleotide sequence ID" value="NZ_CAXUDV010000032.1"/>
</dbReference>
<dbReference type="CDD" id="cd06223">
    <property type="entry name" value="PRTases_typeI"/>
    <property type="match status" value="1"/>
</dbReference>
<sequence length="342" mass="38381">MLRKLSISDFEDSKFGSNSEVLFTFAEDNIAYMYFGNTPVQVDYNTALYILHQKDSMPQGNSWPEDFPAIINHTSTTAARKHPAFEAAKKGDFEAALSLVNDMVKDEKVHHIVQTYPNAHIIYNHRMKGDGINMIPAAYAAMFEAAGMQVEHNVVGITNVSHTGASDISRICKRMRYEGNINQGTDYILLDDFITSGAELRDLRDYVESKGGHVVLISTLGHGSYSKLSDIRIDIKYKEKLLNLGITDKELQKYGIASKVDCLTLGEAAKLSRVVECQTKKQFTSNRSGVQHLDQRKRDSQTMGREIPESGTVCKSESSSKVHEEQSVTVMSRQTNHHKIRR</sequence>
<protein>
    <recommendedName>
        <fullName evidence="4">Phosphoribosyltransferase domain-containing protein</fullName>
    </recommendedName>
</protein>
<evidence type="ECO:0000256" key="1">
    <source>
        <dbReference type="SAM" id="MobiDB-lite"/>
    </source>
</evidence>
<comment type="caution">
    <text evidence="2">The sequence shown here is derived from an EMBL/GenBank/DDBJ whole genome shotgun (WGS) entry which is preliminary data.</text>
</comment>
<dbReference type="InterPro" id="IPR000836">
    <property type="entry name" value="PRTase_dom"/>
</dbReference>
<dbReference type="Proteomes" id="UP001181239">
    <property type="component" value="Unassembled WGS sequence"/>
</dbReference>
<dbReference type="AlphaFoldDB" id="A0AAE4I7V4"/>
<dbReference type="Gene3D" id="3.40.50.2020">
    <property type="match status" value="1"/>
</dbReference>
<reference evidence="2" key="1">
    <citation type="submission" date="2023-10" db="EMBL/GenBank/DDBJ databases">
        <title>Genome of Potential pathogenic bacteria in Crohn's disease.</title>
        <authorList>
            <person name="Rodriguez-Palacios A."/>
        </authorList>
    </citation>
    <scope>NUCLEOTIDE SEQUENCE</scope>
    <source>
        <strain evidence="2">CavFT-hAR11</strain>
    </source>
</reference>
<dbReference type="SUPFAM" id="SSF53271">
    <property type="entry name" value="PRTase-like"/>
    <property type="match status" value="1"/>
</dbReference>